<keyword evidence="12" id="KW-0496">Mitochondrion</keyword>
<evidence type="ECO:0000256" key="10">
    <source>
        <dbReference type="ARBA" id="ARBA00023157"/>
    </source>
</evidence>
<dbReference type="GO" id="GO:0008121">
    <property type="term" value="F:quinol-cytochrome-c reductase activity"/>
    <property type="evidence" value="ECO:0007669"/>
    <property type="project" value="UniProtKB-EC"/>
</dbReference>
<evidence type="ECO:0000256" key="8">
    <source>
        <dbReference type="ARBA" id="ARBA00023014"/>
    </source>
</evidence>
<dbReference type="Proteomes" id="UP000218209">
    <property type="component" value="Unassembled WGS sequence"/>
</dbReference>
<comment type="catalytic activity">
    <reaction evidence="11">
        <text>a quinol + 2 Fe(III)-[cytochrome c](out) = a quinone + 2 Fe(II)-[cytochrome c](out) + 2 H(+)(out)</text>
        <dbReference type="Rhea" id="RHEA:11484"/>
        <dbReference type="Rhea" id="RHEA-COMP:10350"/>
        <dbReference type="Rhea" id="RHEA-COMP:14399"/>
        <dbReference type="ChEBI" id="CHEBI:15378"/>
        <dbReference type="ChEBI" id="CHEBI:24646"/>
        <dbReference type="ChEBI" id="CHEBI:29033"/>
        <dbReference type="ChEBI" id="CHEBI:29034"/>
        <dbReference type="ChEBI" id="CHEBI:132124"/>
        <dbReference type="EC" id="7.1.1.8"/>
    </reaction>
</comment>
<dbReference type="AlphaFoldDB" id="A0A1X6NJZ3"/>
<keyword evidence="6" id="KW-1133">Transmembrane helix</keyword>
<evidence type="ECO:0000256" key="5">
    <source>
        <dbReference type="ARBA" id="ARBA00022723"/>
    </source>
</evidence>
<protein>
    <recommendedName>
        <fullName evidence="11">Cytochrome b-c1 complex subunit Rieske, mitochondrial</fullName>
        <ecNumber evidence="11">7.1.1.8</ecNumber>
    </recommendedName>
</protein>
<dbReference type="InterPro" id="IPR017941">
    <property type="entry name" value="Rieske_2Fe-2S"/>
</dbReference>
<dbReference type="EMBL" id="KV920013">
    <property type="protein sequence ID" value="OSX68860.1"/>
    <property type="molecule type" value="Genomic_DNA"/>
</dbReference>
<evidence type="ECO:0000256" key="12">
    <source>
        <dbReference type="RuleBase" id="RU004495"/>
    </source>
</evidence>
<dbReference type="Gene3D" id="1.20.5.270">
    <property type="entry name" value="Ubiquinol cytochrome reductase, transmembrane domain"/>
    <property type="match status" value="1"/>
</dbReference>
<gene>
    <name evidence="14" type="ORF">BU14_2161s0001</name>
</gene>
<dbReference type="Pfam" id="PF02921">
    <property type="entry name" value="UCR_TM"/>
    <property type="match status" value="1"/>
</dbReference>
<evidence type="ECO:0000256" key="3">
    <source>
        <dbReference type="ARBA" id="ARBA00022692"/>
    </source>
</evidence>
<evidence type="ECO:0000313" key="15">
    <source>
        <dbReference type="Proteomes" id="UP000218209"/>
    </source>
</evidence>
<proteinExistence type="inferred from homology"/>
<keyword evidence="9" id="KW-0472">Membrane</keyword>
<organism evidence="14 15">
    <name type="scientific">Porphyra umbilicalis</name>
    <name type="common">Purple laver</name>
    <name type="synonym">Red alga</name>
    <dbReference type="NCBI Taxonomy" id="2786"/>
    <lineage>
        <taxon>Eukaryota</taxon>
        <taxon>Rhodophyta</taxon>
        <taxon>Bangiophyceae</taxon>
        <taxon>Bangiales</taxon>
        <taxon>Bangiaceae</taxon>
        <taxon>Porphyra</taxon>
    </lineage>
</organism>
<keyword evidence="11" id="KW-0249">Electron transport</keyword>
<dbReference type="SUPFAM" id="SSF81502">
    <property type="entry name" value="ISP transmembrane anchor"/>
    <property type="match status" value="1"/>
</dbReference>
<keyword evidence="10" id="KW-1015">Disulfide bond</keyword>
<dbReference type="GO" id="GO:0046872">
    <property type="term" value="F:metal ion binding"/>
    <property type="evidence" value="ECO:0007669"/>
    <property type="project" value="UniProtKB-KW"/>
</dbReference>
<feature type="domain" description="Rieske" evidence="13">
    <location>
        <begin position="173"/>
        <end position="261"/>
    </location>
</feature>
<comment type="cofactor">
    <cofactor evidence="11">
        <name>[2Fe-2S] cluster</name>
        <dbReference type="ChEBI" id="CHEBI:190135"/>
    </cofactor>
    <text evidence="11">Binds 1 [2Fe-2S] cluster per subunit.</text>
</comment>
<accession>A0A1X6NJZ3</accession>
<dbReference type="InterPro" id="IPR014349">
    <property type="entry name" value="Rieske_Fe-S_prot"/>
</dbReference>
<keyword evidence="4" id="KW-0001">2Fe-2S</keyword>
<dbReference type="NCBIfam" id="TIGR01416">
    <property type="entry name" value="Rieske_proteo"/>
    <property type="match status" value="1"/>
</dbReference>
<dbReference type="InterPro" id="IPR006317">
    <property type="entry name" value="Ubiquinol_cyt_c_Rdtase_Fe-S-su"/>
</dbReference>
<evidence type="ECO:0000256" key="7">
    <source>
        <dbReference type="ARBA" id="ARBA00023004"/>
    </source>
</evidence>
<dbReference type="GO" id="GO:0051537">
    <property type="term" value="F:2 iron, 2 sulfur cluster binding"/>
    <property type="evidence" value="ECO:0007669"/>
    <property type="project" value="UniProtKB-KW"/>
</dbReference>
<dbReference type="InterPro" id="IPR004192">
    <property type="entry name" value="Rieske_TM"/>
</dbReference>
<dbReference type="PANTHER" id="PTHR10134">
    <property type="entry name" value="CYTOCHROME B-C1 COMPLEX SUBUNIT RIESKE, MITOCHONDRIAL"/>
    <property type="match status" value="1"/>
</dbReference>
<comment type="similarity">
    <text evidence="2">Belongs to the Rieske iron-sulfur protein family.</text>
</comment>
<dbReference type="EC" id="7.1.1.8" evidence="11"/>
<keyword evidence="7" id="KW-0408">Iron</keyword>
<evidence type="ECO:0000256" key="11">
    <source>
        <dbReference type="RuleBase" id="RU004494"/>
    </source>
</evidence>
<keyword evidence="15" id="KW-1185">Reference proteome</keyword>
<dbReference type="PRINTS" id="PR00162">
    <property type="entry name" value="RIESKE"/>
</dbReference>
<dbReference type="CDD" id="cd03470">
    <property type="entry name" value="Rieske_cytochrome_bc1"/>
    <property type="match status" value="1"/>
</dbReference>
<evidence type="ECO:0000256" key="9">
    <source>
        <dbReference type="ARBA" id="ARBA00023136"/>
    </source>
</evidence>
<dbReference type="FunFam" id="2.102.10.10:FF:000001">
    <property type="entry name" value="Cytochrome b-c1 complex subunit Rieske, mitochondrial"/>
    <property type="match status" value="1"/>
</dbReference>
<dbReference type="SUPFAM" id="SSF50022">
    <property type="entry name" value="ISP domain"/>
    <property type="match status" value="1"/>
</dbReference>
<keyword evidence="3" id="KW-0812">Transmembrane</keyword>
<evidence type="ECO:0000256" key="6">
    <source>
        <dbReference type="ARBA" id="ARBA00022989"/>
    </source>
</evidence>
<evidence type="ECO:0000256" key="2">
    <source>
        <dbReference type="ARBA" id="ARBA00010651"/>
    </source>
</evidence>
<evidence type="ECO:0000256" key="4">
    <source>
        <dbReference type="ARBA" id="ARBA00022714"/>
    </source>
</evidence>
<dbReference type="InterPro" id="IPR037008">
    <property type="entry name" value="bc1_Rieske_TM_sf"/>
</dbReference>
<dbReference type="Gene3D" id="2.102.10.10">
    <property type="entry name" value="Rieske [2Fe-2S] iron-sulphur domain"/>
    <property type="match status" value="1"/>
</dbReference>
<reference evidence="14 15" key="1">
    <citation type="submission" date="2017-03" db="EMBL/GenBank/DDBJ databases">
        <title>WGS assembly of Porphyra umbilicalis.</title>
        <authorList>
            <person name="Brawley S.H."/>
            <person name="Blouin N.A."/>
            <person name="Ficko-Blean E."/>
            <person name="Wheeler G.L."/>
            <person name="Lohr M."/>
            <person name="Goodson H.V."/>
            <person name="Jenkins J.W."/>
            <person name="Blaby-Haas C.E."/>
            <person name="Helliwell K.E."/>
            <person name="Chan C."/>
            <person name="Marriage T."/>
            <person name="Bhattacharya D."/>
            <person name="Klein A.S."/>
            <person name="Badis Y."/>
            <person name="Brodie J."/>
            <person name="Cao Y."/>
            <person name="Collen J."/>
            <person name="Dittami S.M."/>
            <person name="Gachon C.M."/>
            <person name="Green B.R."/>
            <person name="Karpowicz S."/>
            <person name="Kim J.W."/>
            <person name="Kudahl U."/>
            <person name="Lin S."/>
            <person name="Michel G."/>
            <person name="Mittag M."/>
            <person name="Olson B.J."/>
            <person name="Pangilinan J."/>
            <person name="Peng Y."/>
            <person name="Qiu H."/>
            <person name="Shu S."/>
            <person name="Singer J.T."/>
            <person name="Smith A.G."/>
            <person name="Sprecher B.N."/>
            <person name="Wagner V."/>
            <person name="Wang W."/>
            <person name="Wang Z.-Y."/>
            <person name="Yan J."/>
            <person name="Yarish C."/>
            <person name="Zoeuner-Riek S."/>
            <person name="Zhuang Y."/>
            <person name="Zou Y."/>
            <person name="Lindquist E.A."/>
            <person name="Grimwood J."/>
            <person name="Barry K."/>
            <person name="Rokhsar D.S."/>
            <person name="Schmutz J."/>
            <person name="Stiller J.W."/>
            <person name="Grossman A.R."/>
            <person name="Prochnik S.E."/>
        </authorList>
    </citation>
    <scope>NUCLEOTIDE SEQUENCE [LARGE SCALE GENOMIC DNA]</scope>
    <source>
        <strain evidence="14">4086291</strain>
    </source>
</reference>
<keyword evidence="8" id="KW-0411">Iron-sulfur</keyword>
<keyword evidence="12" id="KW-0679">Respiratory chain</keyword>
<dbReference type="OrthoDB" id="1637982at2759"/>
<keyword evidence="5" id="KW-0479">Metal-binding</keyword>
<sequence>MAALRTASAAAARALRAASATTVRACPAAAAARPAVHPAGAVGLTAARALSTKPDKWVSPASELVRPMAPPDYATPLETGYKDDYHNSAHFNARGDPTKRAFTYLVLGSSKFIAASAARVLILKLIYTMSASADVLAKGAVEVELNSIPLGESATIKWRGKPVFIRHRTAEEIALAAKDDQAELRDPQLDSERSLKPEWLVLLGVCTHLGCVPIANAGDYHGWFCPCHGSHYDVSGRIRKGPAPLNLEVPIYSFMEDDTKLLLGGDA</sequence>
<dbReference type="InterPro" id="IPR005805">
    <property type="entry name" value="Rieske_Fe-S_prot_C"/>
</dbReference>
<evidence type="ECO:0000313" key="14">
    <source>
        <dbReference type="EMBL" id="OSX68860.1"/>
    </source>
</evidence>
<evidence type="ECO:0000259" key="13">
    <source>
        <dbReference type="PROSITE" id="PS51296"/>
    </source>
</evidence>
<comment type="subcellular location">
    <subcellularLocation>
        <location evidence="1">Membrane</location>
        <topology evidence="1">Single-pass membrane protein</topology>
    </subcellularLocation>
    <subcellularLocation>
        <location evidence="12">Mitochondrion inner membrane</location>
    </subcellularLocation>
</comment>
<name>A0A1X6NJZ3_PORUM</name>
<dbReference type="PROSITE" id="PS51296">
    <property type="entry name" value="RIESKE"/>
    <property type="match status" value="1"/>
</dbReference>
<comment type="miscellaneous">
    <text evidence="11">The Rieske protein is a high potential 2Fe-2S protein.</text>
</comment>
<dbReference type="GO" id="GO:0005743">
    <property type="term" value="C:mitochondrial inner membrane"/>
    <property type="evidence" value="ECO:0007669"/>
    <property type="project" value="UniProtKB-SubCell"/>
</dbReference>
<evidence type="ECO:0000256" key="1">
    <source>
        <dbReference type="ARBA" id="ARBA00004167"/>
    </source>
</evidence>
<keyword evidence="11" id="KW-0813">Transport</keyword>
<dbReference type="InterPro" id="IPR036922">
    <property type="entry name" value="Rieske_2Fe-2S_sf"/>
</dbReference>
<dbReference type="Pfam" id="PF00355">
    <property type="entry name" value="Rieske"/>
    <property type="match status" value="1"/>
</dbReference>